<comment type="caution">
    <text evidence="2">The sequence shown here is derived from an EMBL/GenBank/DDBJ whole genome shotgun (WGS) entry which is preliminary data.</text>
</comment>
<reference evidence="2 3" key="1">
    <citation type="submission" date="2022-06" db="EMBL/GenBank/DDBJ databases">
        <title>Sequencing the genomes of 1000 actinobacteria strains.</title>
        <authorList>
            <person name="Klenk H.-P."/>
        </authorList>
    </citation>
    <scope>NUCLEOTIDE SEQUENCE [LARGE SCALE GENOMIC DNA]</scope>
    <source>
        <strain evidence="2 3">DSM 41656</strain>
    </source>
</reference>
<keyword evidence="1" id="KW-0472">Membrane</keyword>
<accession>A0ABT1J7S1</accession>
<feature type="transmembrane region" description="Helical" evidence="1">
    <location>
        <begin position="58"/>
        <end position="78"/>
    </location>
</feature>
<keyword evidence="1" id="KW-0812">Transmembrane</keyword>
<sequence length="79" mass="7968">MTLLAAVIHPSPTDRHVFGLLDLLWAAVIGIGLLLIAIGATLAAKLRGRPGRGPGDRLLGPLFVAAGLAVAAGGLLLIL</sequence>
<dbReference type="RefSeq" id="WP_253803438.1">
    <property type="nucleotide sequence ID" value="NZ_JAMZDX010000007.1"/>
</dbReference>
<organism evidence="2 3">
    <name type="scientific">Kitasatospora paracochleata</name>
    <dbReference type="NCBI Taxonomy" id="58354"/>
    <lineage>
        <taxon>Bacteria</taxon>
        <taxon>Bacillati</taxon>
        <taxon>Actinomycetota</taxon>
        <taxon>Actinomycetes</taxon>
        <taxon>Kitasatosporales</taxon>
        <taxon>Streptomycetaceae</taxon>
        <taxon>Kitasatospora</taxon>
    </lineage>
</organism>
<evidence type="ECO:0000313" key="3">
    <source>
        <dbReference type="Proteomes" id="UP001206483"/>
    </source>
</evidence>
<dbReference type="Proteomes" id="UP001206483">
    <property type="component" value="Unassembled WGS sequence"/>
</dbReference>
<gene>
    <name evidence="2" type="ORF">FHR36_006690</name>
</gene>
<protein>
    <submittedName>
        <fullName evidence="2">Uncharacterized protein</fullName>
    </submittedName>
</protein>
<feature type="transmembrane region" description="Helical" evidence="1">
    <location>
        <begin position="23"/>
        <end position="46"/>
    </location>
</feature>
<evidence type="ECO:0000256" key="1">
    <source>
        <dbReference type="SAM" id="Phobius"/>
    </source>
</evidence>
<proteinExistence type="predicted"/>
<dbReference type="EMBL" id="JAMZDX010000007">
    <property type="protein sequence ID" value="MCP2313491.1"/>
    <property type="molecule type" value="Genomic_DNA"/>
</dbReference>
<name>A0ABT1J7S1_9ACTN</name>
<evidence type="ECO:0000313" key="2">
    <source>
        <dbReference type="EMBL" id="MCP2313491.1"/>
    </source>
</evidence>
<keyword evidence="3" id="KW-1185">Reference proteome</keyword>
<keyword evidence="1" id="KW-1133">Transmembrane helix</keyword>